<evidence type="ECO:0000313" key="7">
    <source>
        <dbReference type="EMBL" id="MEM5453208.1"/>
    </source>
</evidence>
<comment type="similarity">
    <text evidence="5">Belongs to the class-I aminoacyl-tRNA synthetase family.</text>
</comment>
<dbReference type="InterPro" id="IPR049940">
    <property type="entry name" value="GluQ/Sye"/>
</dbReference>
<dbReference type="PRINTS" id="PR00987">
    <property type="entry name" value="TRNASYNTHGLU"/>
</dbReference>
<keyword evidence="2 5" id="KW-0547">Nucleotide-binding</keyword>
<keyword evidence="3 5" id="KW-0067">ATP-binding</keyword>
<keyword evidence="5" id="KW-0648">Protein biosynthesis</keyword>
<dbReference type="PROSITE" id="PS00178">
    <property type="entry name" value="AA_TRNA_LIGASE_I"/>
    <property type="match status" value="1"/>
</dbReference>
<keyword evidence="1 5" id="KW-0436">Ligase</keyword>
<dbReference type="InterPro" id="IPR000924">
    <property type="entry name" value="Glu/Gln-tRNA-synth"/>
</dbReference>
<accession>A0ABU9SPD4</accession>
<evidence type="ECO:0000256" key="4">
    <source>
        <dbReference type="ARBA" id="ARBA00023146"/>
    </source>
</evidence>
<dbReference type="InterPro" id="IPR001412">
    <property type="entry name" value="aa-tRNA-synth_I_CS"/>
</dbReference>
<dbReference type="PANTHER" id="PTHR43311">
    <property type="entry name" value="GLUTAMATE--TRNA LIGASE"/>
    <property type="match status" value="1"/>
</dbReference>
<keyword evidence="4 5" id="KW-0030">Aminoacyl-tRNA synthetase</keyword>
<dbReference type="EMBL" id="JAYMRW010000055">
    <property type="protein sequence ID" value="MEM5453208.1"/>
    <property type="molecule type" value="Genomic_DNA"/>
</dbReference>
<feature type="domain" description="Glutamyl/glutaminyl-tRNA synthetase class Ib catalytic" evidence="6">
    <location>
        <begin position="4"/>
        <end position="127"/>
    </location>
</feature>
<dbReference type="Pfam" id="PF00749">
    <property type="entry name" value="tRNA-synt_1c"/>
    <property type="match status" value="1"/>
</dbReference>
<dbReference type="PANTHER" id="PTHR43311:SF2">
    <property type="entry name" value="GLUTAMATE--TRNA LIGASE, MITOCHONDRIAL-RELATED"/>
    <property type="match status" value="1"/>
</dbReference>
<dbReference type="InterPro" id="IPR020058">
    <property type="entry name" value="Glu/Gln-tRNA-synth_Ib_cat-dom"/>
</dbReference>
<evidence type="ECO:0000313" key="8">
    <source>
        <dbReference type="Proteomes" id="UP001390669"/>
    </source>
</evidence>
<gene>
    <name evidence="7" type="ORF">VSR33_38185</name>
</gene>
<comment type="caution">
    <text evidence="7">The sequence shown here is derived from an EMBL/GenBank/DDBJ whole genome shotgun (WGS) entry which is preliminary data.</text>
</comment>
<dbReference type="SUPFAM" id="SSF52374">
    <property type="entry name" value="Nucleotidylyl transferase"/>
    <property type="match status" value="1"/>
</dbReference>
<reference evidence="7 8" key="1">
    <citation type="submission" date="2024-01" db="EMBL/GenBank/DDBJ databases">
        <title>The diversity of rhizobia nodulating Mimosa spp. in eleven states of Brazil covering several biomes is determined by host plant, location, and edaphic factors.</title>
        <authorList>
            <person name="Rouws L."/>
            <person name="Barauna A."/>
            <person name="Beukes C."/>
            <person name="De Faria S.M."/>
            <person name="Gross E."/>
            <person name="Dos Reis Junior F.B."/>
            <person name="Simon M."/>
            <person name="Maluk M."/>
            <person name="Odee D.W."/>
            <person name="Kenicer G."/>
            <person name="Young J.P.W."/>
            <person name="Reis V.M."/>
            <person name="Zilli J."/>
            <person name="James E.K."/>
        </authorList>
    </citation>
    <scope>NUCLEOTIDE SEQUENCE [LARGE SCALE GENOMIC DNA]</scope>
    <source>
        <strain evidence="7 8">JPY164</strain>
    </source>
</reference>
<dbReference type="RefSeq" id="WP_406954436.1">
    <property type="nucleotide sequence ID" value="NZ_JAYMRW010000055.1"/>
</dbReference>
<dbReference type="Gene3D" id="3.40.50.620">
    <property type="entry name" value="HUPs"/>
    <property type="match status" value="1"/>
</dbReference>
<keyword evidence="8" id="KW-1185">Reference proteome</keyword>
<proteinExistence type="inferred from homology"/>
<feature type="non-terminal residue" evidence="7">
    <location>
        <position position="145"/>
    </location>
</feature>
<organism evidence="7 8">
    <name type="scientific">Paraburkholderia guartelaensis</name>
    <dbReference type="NCBI Taxonomy" id="2546446"/>
    <lineage>
        <taxon>Bacteria</taxon>
        <taxon>Pseudomonadati</taxon>
        <taxon>Pseudomonadota</taxon>
        <taxon>Betaproteobacteria</taxon>
        <taxon>Burkholderiales</taxon>
        <taxon>Burkholderiaceae</taxon>
        <taxon>Paraburkholderia</taxon>
    </lineage>
</organism>
<evidence type="ECO:0000256" key="1">
    <source>
        <dbReference type="ARBA" id="ARBA00022598"/>
    </source>
</evidence>
<dbReference type="InterPro" id="IPR014729">
    <property type="entry name" value="Rossmann-like_a/b/a_fold"/>
</dbReference>
<evidence type="ECO:0000256" key="2">
    <source>
        <dbReference type="ARBA" id="ARBA00022741"/>
    </source>
</evidence>
<protein>
    <submittedName>
        <fullName evidence="7">Glutamate--tRNA ligase family protein</fullName>
    </submittedName>
</protein>
<dbReference type="GO" id="GO:0016874">
    <property type="term" value="F:ligase activity"/>
    <property type="evidence" value="ECO:0007669"/>
    <property type="project" value="UniProtKB-KW"/>
</dbReference>
<evidence type="ECO:0000259" key="6">
    <source>
        <dbReference type="Pfam" id="PF00749"/>
    </source>
</evidence>
<name>A0ABU9SPD4_9BURK</name>
<evidence type="ECO:0000256" key="3">
    <source>
        <dbReference type="ARBA" id="ARBA00022840"/>
    </source>
</evidence>
<dbReference type="Proteomes" id="UP001390669">
    <property type="component" value="Unassembled WGS sequence"/>
</dbReference>
<evidence type="ECO:0000256" key="5">
    <source>
        <dbReference type="RuleBase" id="RU363037"/>
    </source>
</evidence>
<sequence length="145" mass="16390">MKPIRTRFAPSPTGYLHVGGIRTALFAWLVARQAGGQFILRIEDTDRAREVQGAEAHIIESLRALGLEYDEGPDLPGEYGPYRQTERLANYQEWAQVLIDGGRAYADPYTSAEVQAFREEAQKAKKPFLYRNHRPENPAAWDGSK</sequence>